<protein>
    <submittedName>
        <fullName evidence="1">Uncharacterized protein</fullName>
    </submittedName>
</protein>
<dbReference type="Proteomes" id="UP001202328">
    <property type="component" value="Unassembled WGS sequence"/>
</dbReference>
<dbReference type="AlphaFoldDB" id="A0AAD4S968"/>
<name>A0AAD4S968_9MAGN</name>
<keyword evidence="2" id="KW-1185">Reference proteome</keyword>
<accession>A0AAD4S968</accession>
<organism evidence="1 2">
    <name type="scientific">Papaver atlanticum</name>
    <dbReference type="NCBI Taxonomy" id="357466"/>
    <lineage>
        <taxon>Eukaryota</taxon>
        <taxon>Viridiplantae</taxon>
        <taxon>Streptophyta</taxon>
        <taxon>Embryophyta</taxon>
        <taxon>Tracheophyta</taxon>
        <taxon>Spermatophyta</taxon>
        <taxon>Magnoliopsida</taxon>
        <taxon>Ranunculales</taxon>
        <taxon>Papaveraceae</taxon>
        <taxon>Papaveroideae</taxon>
        <taxon>Papaver</taxon>
    </lineage>
</organism>
<evidence type="ECO:0000313" key="2">
    <source>
        <dbReference type="Proteomes" id="UP001202328"/>
    </source>
</evidence>
<gene>
    <name evidence="1" type="ORF">MKW98_019402</name>
</gene>
<reference evidence="1" key="1">
    <citation type="submission" date="2022-04" db="EMBL/GenBank/DDBJ databases">
        <title>A functionally conserved STORR gene fusion in Papaver species that diverged 16.8 million years ago.</title>
        <authorList>
            <person name="Catania T."/>
        </authorList>
    </citation>
    <scope>NUCLEOTIDE SEQUENCE</scope>
    <source>
        <strain evidence="1">S-188037</strain>
    </source>
</reference>
<sequence>MDEDERYDRTGIWIVHSSGQLCSSFQVSPILSDLYLVKRTYWFDIYKNIDKISLVSCPVLTIHLLTWEAILGIV</sequence>
<dbReference type="EMBL" id="JAJJMB010012638">
    <property type="protein sequence ID" value="KAI3874829.1"/>
    <property type="molecule type" value="Genomic_DNA"/>
</dbReference>
<proteinExistence type="predicted"/>
<comment type="caution">
    <text evidence="1">The sequence shown here is derived from an EMBL/GenBank/DDBJ whole genome shotgun (WGS) entry which is preliminary data.</text>
</comment>
<evidence type="ECO:0000313" key="1">
    <source>
        <dbReference type="EMBL" id="KAI3874829.1"/>
    </source>
</evidence>